<dbReference type="EMBL" id="BLLL01000036">
    <property type="protein sequence ID" value="GFH63486.1"/>
    <property type="molecule type" value="Genomic_DNA"/>
</dbReference>
<organism evidence="1 2">
    <name type="scientific">Candidatus Desulfovibrio kirbyi</name>
    <dbReference type="NCBI Taxonomy" id="2696086"/>
    <lineage>
        <taxon>Bacteria</taxon>
        <taxon>Pseudomonadati</taxon>
        <taxon>Thermodesulfobacteriota</taxon>
        <taxon>Desulfovibrionia</taxon>
        <taxon>Desulfovibrionales</taxon>
        <taxon>Desulfovibrionaceae</taxon>
        <taxon>Desulfovibrio</taxon>
    </lineage>
</organism>
<proteinExistence type="predicted"/>
<dbReference type="AlphaFoldDB" id="A0A6L2R7I5"/>
<comment type="caution">
    <text evidence="1">The sequence shown here is derived from an EMBL/GenBank/DDBJ whole genome shotgun (WGS) entry which is preliminary data.</text>
</comment>
<evidence type="ECO:0000313" key="1">
    <source>
        <dbReference type="EMBL" id="GFH63486.1"/>
    </source>
</evidence>
<accession>A0A6L2R7I5</accession>
<sequence length="69" mass="7406">RITVKDKDYFAVAAKAVAEQLADNAALHVPLDPDVADFMGAFWEEALSLADVIEDGLLTLNGQGEALYV</sequence>
<name>A0A6L2R7I5_9BACT</name>
<reference evidence="1 2" key="1">
    <citation type="journal article" date="2020" name="ISME J.">
        <title>Parallel Reductive Genome Evolution in Desulfovibrio Ectosymbionts Independently Acquired by Trichonympha Protists in the Termite Gut.</title>
        <authorList>
            <person name="Takeuchi M."/>
            <person name="Kuwahara H."/>
            <person name="Murakami T."/>
            <person name="Takahashi K."/>
            <person name="Kajitani R."/>
            <person name="Toyoda A."/>
            <person name="Itoh T."/>
            <person name="Ohkuma M."/>
            <person name="Hongoh Y."/>
        </authorList>
    </citation>
    <scope>NUCLEOTIDE SEQUENCE [LARGE SCALE GENOMIC DNA]</scope>
    <source>
        <strain evidence="1">ZnDsv-02</strain>
    </source>
</reference>
<protein>
    <submittedName>
        <fullName evidence="1">Uncharacterized protein</fullName>
    </submittedName>
</protein>
<dbReference type="Proteomes" id="UP000505077">
    <property type="component" value="Unassembled WGS sequence"/>
</dbReference>
<evidence type="ECO:0000313" key="2">
    <source>
        <dbReference type="Proteomes" id="UP000505077"/>
    </source>
</evidence>
<gene>
    <name evidence="1" type="ORF">ZNDK_1257</name>
</gene>
<feature type="non-terminal residue" evidence="1">
    <location>
        <position position="1"/>
    </location>
</feature>